<dbReference type="Pfam" id="PF12399">
    <property type="entry name" value="BCA_ABC_TP_C"/>
    <property type="match status" value="1"/>
</dbReference>
<dbReference type="GO" id="GO:0005886">
    <property type="term" value="C:plasma membrane"/>
    <property type="evidence" value="ECO:0007669"/>
    <property type="project" value="TreeGrafter"/>
</dbReference>
<evidence type="ECO:0000313" key="6">
    <source>
        <dbReference type="Proteomes" id="UP000683246"/>
    </source>
</evidence>
<keyword evidence="3 5" id="KW-0067">ATP-binding</keyword>
<dbReference type="GO" id="GO:0005524">
    <property type="term" value="F:ATP binding"/>
    <property type="evidence" value="ECO:0007669"/>
    <property type="project" value="UniProtKB-KW"/>
</dbReference>
<dbReference type="PANTHER" id="PTHR45772:SF7">
    <property type="entry name" value="AMINO ACID ABC TRANSPORTER ATP-BINDING PROTEIN"/>
    <property type="match status" value="1"/>
</dbReference>
<keyword evidence="6" id="KW-1185">Reference proteome</keyword>
<dbReference type="SUPFAM" id="SSF52540">
    <property type="entry name" value="P-loop containing nucleoside triphosphate hydrolases"/>
    <property type="match status" value="1"/>
</dbReference>
<dbReference type="Pfam" id="PF00005">
    <property type="entry name" value="ABC_tran"/>
    <property type="match status" value="1"/>
</dbReference>
<dbReference type="InterPro" id="IPR003439">
    <property type="entry name" value="ABC_transporter-like_ATP-bd"/>
</dbReference>
<dbReference type="Proteomes" id="UP000683246">
    <property type="component" value="Chromosome"/>
</dbReference>
<dbReference type="InterPro" id="IPR032823">
    <property type="entry name" value="BCA_ABC_TP_C"/>
</dbReference>
<reference evidence="5" key="1">
    <citation type="submission" date="2020-07" db="EMBL/GenBank/DDBJ databases">
        <title>Vallitalea pronyensis genome.</title>
        <authorList>
            <person name="Postec A."/>
        </authorList>
    </citation>
    <scope>NUCLEOTIDE SEQUENCE</scope>
    <source>
        <strain evidence="5">FatNI3</strain>
    </source>
</reference>
<protein>
    <submittedName>
        <fullName evidence="5">ABC transporter ATP-binding protein</fullName>
    </submittedName>
</protein>
<dbReference type="GO" id="GO:0015808">
    <property type="term" value="P:L-alanine transport"/>
    <property type="evidence" value="ECO:0007669"/>
    <property type="project" value="TreeGrafter"/>
</dbReference>
<evidence type="ECO:0000256" key="3">
    <source>
        <dbReference type="ARBA" id="ARBA00022840"/>
    </source>
</evidence>
<dbReference type="GO" id="GO:1903806">
    <property type="term" value="P:L-isoleucine import across plasma membrane"/>
    <property type="evidence" value="ECO:0007669"/>
    <property type="project" value="TreeGrafter"/>
</dbReference>
<evidence type="ECO:0000256" key="2">
    <source>
        <dbReference type="ARBA" id="ARBA00022741"/>
    </source>
</evidence>
<accession>A0A8J8SHX2</accession>
<dbReference type="KEGG" id="vpy:HZI73_19300"/>
<dbReference type="GO" id="GO:0016887">
    <property type="term" value="F:ATP hydrolysis activity"/>
    <property type="evidence" value="ECO:0007669"/>
    <property type="project" value="InterPro"/>
</dbReference>
<sequence length="240" mass="26374">MLNLRGVTKKFGGLTAVDDVGFHIKQGSIVGLIGPNGSGKTTLFNLVSGVYPLTAGWIEFNGIDITKMKSHAIAKLGLVRTFQIVKPFNNITALENVVVGAFQKYSNRVDAEKKAIQSMKMLGLLKYKDIQPQHLPLAIKKKLEIARIISTEPEIVLLDEVMGGLNPQETEEIVETIIKINQTGITVLLIEHKMKCIMKLSEDVVVLNNGAMIAHGEPEAVVNDTEVIRAYLGDDYHVEN</sequence>
<dbReference type="GO" id="GO:0015192">
    <property type="term" value="F:L-phenylalanine transmembrane transporter activity"/>
    <property type="evidence" value="ECO:0007669"/>
    <property type="project" value="TreeGrafter"/>
</dbReference>
<dbReference type="GO" id="GO:0042941">
    <property type="term" value="P:D-alanine transmembrane transport"/>
    <property type="evidence" value="ECO:0007669"/>
    <property type="project" value="TreeGrafter"/>
</dbReference>
<gene>
    <name evidence="5" type="ORF">HZI73_19300</name>
</gene>
<evidence type="ECO:0000256" key="1">
    <source>
        <dbReference type="ARBA" id="ARBA00022448"/>
    </source>
</evidence>
<evidence type="ECO:0000313" key="5">
    <source>
        <dbReference type="EMBL" id="QUI24310.1"/>
    </source>
</evidence>
<keyword evidence="1" id="KW-0813">Transport</keyword>
<dbReference type="GO" id="GO:0005304">
    <property type="term" value="F:L-valine transmembrane transporter activity"/>
    <property type="evidence" value="ECO:0007669"/>
    <property type="project" value="TreeGrafter"/>
</dbReference>
<dbReference type="GO" id="GO:1903805">
    <property type="term" value="P:L-valine import across plasma membrane"/>
    <property type="evidence" value="ECO:0007669"/>
    <property type="project" value="TreeGrafter"/>
</dbReference>
<dbReference type="Gene3D" id="3.40.50.300">
    <property type="entry name" value="P-loop containing nucleotide triphosphate hydrolases"/>
    <property type="match status" value="1"/>
</dbReference>
<feature type="domain" description="ABC transporter" evidence="4">
    <location>
        <begin position="2"/>
        <end position="234"/>
    </location>
</feature>
<proteinExistence type="predicted"/>
<dbReference type="CDD" id="cd03219">
    <property type="entry name" value="ABC_Mj1267_LivG_branched"/>
    <property type="match status" value="1"/>
</dbReference>
<keyword evidence="2" id="KW-0547">Nucleotide-binding</keyword>
<dbReference type="InterPro" id="IPR027417">
    <property type="entry name" value="P-loop_NTPase"/>
</dbReference>
<dbReference type="EMBL" id="CP058649">
    <property type="protein sequence ID" value="QUI24310.1"/>
    <property type="molecule type" value="Genomic_DNA"/>
</dbReference>
<organism evidence="5 6">
    <name type="scientific">Vallitalea pronyensis</name>
    <dbReference type="NCBI Taxonomy" id="1348613"/>
    <lineage>
        <taxon>Bacteria</taxon>
        <taxon>Bacillati</taxon>
        <taxon>Bacillota</taxon>
        <taxon>Clostridia</taxon>
        <taxon>Lachnospirales</taxon>
        <taxon>Vallitaleaceae</taxon>
        <taxon>Vallitalea</taxon>
    </lineage>
</organism>
<dbReference type="PANTHER" id="PTHR45772">
    <property type="entry name" value="CONSERVED COMPONENT OF ABC TRANSPORTER FOR NATURAL AMINO ACIDS-RELATED"/>
    <property type="match status" value="1"/>
</dbReference>
<dbReference type="AlphaFoldDB" id="A0A8J8SHX2"/>
<evidence type="ECO:0000259" key="4">
    <source>
        <dbReference type="PROSITE" id="PS50893"/>
    </source>
</evidence>
<dbReference type="InterPro" id="IPR051120">
    <property type="entry name" value="ABC_AA/LPS_Transport"/>
</dbReference>
<dbReference type="PROSITE" id="PS50893">
    <property type="entry name" value="ABC_TRANSPORTER_2"/>
    <property type="match status" value="1"/>
</dbReference>
<dbReference type="GO" id="GO:0015188">
    <property type="term" value="F:L-isoleucine transmembrane transporter activity"/>
    <property type="evidence" value="ECO:0007669"/>
    <property type="project" value="TreeGrafter"/>
</dbReference>
<name>A0A8J8SHX2_9FIRM</name>